<evidence type="ECO:0000313" key="2">
    <source>
        <dbReference type="EMBL" id="PZQ48373.1"/>
    </source>
</evidence>
<evidence type="ECO:0000256" key="1">
    <source>
        <dbReference type="ARBA" id="ARBA00022649"/>
    </source>
</evidence>
<dbReference type="AlphaFoldDB" id="A0A2W5Q0T3"/>
<proteinExistence type="predicted"/>
<evidence type="ECO:0000313" key="3">
    <source>
        <dbReference type="Proteomes" id="UP000249185"/>
    </source>
</evidence>
<name>A0A2W5Q0T3_RHOSU</name>
<reference evidence="2 3" key="1">
    <citation type="submission" date="2017-08" db="EMBL/GenBank/DDBJ databases">
        <title>Infants hospitalized years apart are colonized by the same room-sourced microbial strains.</title>
        <authorList>
            <person name="Brooks B."/>
            <person name="Olm M.R."/>
            <person name="Firek B.A."/>
            <person name="Baker R."/>
            <person name="Thomas B.C."/>
            <person name="Morowitz M.J."/>
            <person name="Banfield J.F."/>
        </authorList>
    </citation>
    <scope>NUCLEOTIDE SEQUENCE [LARGE SCALE GENOMIC DNA]</scope>
    <source>
        <strain evidence="2">S2_005_002_R2_34</strain>
    </source>
</reference>
<protein>
    <submittedName>
        <fullName evidence="2">Type II toxin-antitoxin system RelE/ParE family toxin</fullName>
    </submittedName>
</protein>
<dbReference type="Proteomes" id="UP000249185">
    <property type="component" value="Unassembled WGS sequence"/>
</dbReference>
<dbReference type="Pfam" id="PF05016">
    <property type="entry name" value="ParE_toxin"/>
    <property type="match status" value="1"/>
</dbReference>
<dbReference type="InterPro" id="IPR007712">
    <property type="entry name" value="RelE/ParE_toxin"/>
</dbReference>
<organism evidence="2 3">
    <name type="scientific">Rhodovulum sulfidophilum</name>
    <name type="common">Rhodobacter sulfidophilus</name>
    <dbReference type="NCBI Taxonomy" id="35806"/>
    <lineage>
        <taxon>Bacteria</taxon>
        <taxon>Pseudomonadati</taxon>
        <taxon>Pseudomonadota</taxon>
        <taxon>Alphaproteobacteria</taxon>
        <taxon>Rhodobacterales</taxon>
        <taxon>Paracoccaceae</taxon>
        <taxon>Rhodovulum</taxon>
    </lineage>
</organism>
<accession>A0A2W5Q0T3</accession>
<dbReference type="EMBL" id="QFPW01000012">
    <property type="protein sequence ID" value="PZQ48373.1"/>
    <property type="molecule type" value="Genomic_DNA"/>
</dbReference>
<comment type="caution">
    <text evidence="2">The sequence shown here is derived from an EMBL/GenBank/DDBJ whole genome shotgun (WGS) entry which is preliminary data.</text>
</comment>
<keyword evidence="1" id="KW-1277">Toxin-antitoxin system</keyword>
<dbReference type="InterPro" id="IPR035093">
    <property type="entry name" value="RelE/ParE_toxin_dom_sf"/>
</dbReference>
<sequence length="108" mass="11517">MPPPRPYQVRLHPGARDDLIRIAEGIAARAGRAAAERRLDAFATALRQLGLTPRKGSLRDEILPGLRAIPAAGRGVVAFVVDEAAGEVRVLAISYAGSDWLGPVRDRG</sequence>
<dbReference type="Gene3D" id="3.30.2310.20">
    <property type="entry name" value="RelE-like"/>
    <property type="match status" value="1"/>
</dbReference>
<gene>
    <name evidence="2" type="ORF">DI556_14605</name>
</gene>